<evidence type="ECO:0000313" key="3">
    <source>
        <dbReference type="Proteomes" id="UP000501179"/>
    </source>
</evidence>
<proteinExistence type="predicted"/>
<dbReference type="PROSITE" id="PS50801">
    <property type="entry name" value="STAS"/>
    <property type="match status" value="1"/>
</dbReference>
<name>A0A6G9GY90_9ACTN</name>
<dbReference type="InterPro" id="IPR002645">
    <property type="entry name" value="STAS_dom"/>
</dbReference>
<accession>A0A6G9GY90</accession>
<sequence length="103" mass="10981">MDATKPIVLVVSGRLGAGDVSRLCDELVARLRGGGVTEVVCDVRGLERPNLAAVDALARLRLTARRRAVRLRVAGAGRELLLLLDLVGLADLVGPYPDRDDDP</sequence>
<dbReference type="KEGG" id="slia:HA039_12395"/>
<feature type="domain" description="STAS" evidence="1">
    <location>
        <begin position="7"/>
        <end position="103"/>
    </location>
</feature>
<dbReference type="AlphaFoldDB" id="A0A6G9GY90"/>
<evidence type="ECO:0000313" key="2">
    <source>
        <dbReference type="EMBL" id="QIQ03019.1"/>
    </source>
</evidence>
<dbReference type="Pfam" id="PF13466">
    <property type="entry name" value="STAS_2"/>
    <property type="match status" value="1"/>
</dbReference>
<dbReference type="InterPro" id="IPR036513">
    <property type="entry name" value="STAS_dom_sf"/>
</dbReference>
<gene>
    <name evidence="2" type="ORF">HA039_12395</name>
</gene>
<dbReference type="SUPFAM" id="SSF52091">
    <property type="entry name" value="SpoIIaa-like"/>
    <property type="match status" value="1"/>
</dbReference>
<dbReference type="InterPro" id="IPR058548">
    <property type="entry name" value="MlaB-like_STAS"/>
</dbReference>
<reference evidence="2 3" key="1">
    <citation type="submission" date="2020-03" db="EMBL/GenBank/DDBJ databases">
        <title>A novel species.</title>
        <authorList>
            <person name="Gao J."/>
        </authorList>
    </citation>
    <scope>NUCLEOTIDE SEQUENCE [LARGE SCALE GENOMIC DNA]</scope>
    <source>
        <strain evidence="2 3">QMT-12</strain>
    </source>
</reference>
<organism evidence="2 3">
    <name type="scientific">Streptomyces liangshanensis</name>
    <dbReference type="NCBI Taxonomy" id="2717324"/>
    <lineage>
        <taxon>Bacteria</taxon>
        <taxon>Bacillati</taxon>
        <taxon>Actinomycetota</taxon>
        <taxon>Actinomycetes</taxon>
        <taxon>Kitasatosporales</taxon>
        <taxon>Streptomycetaceae</taxon>
        <taxon>Streptomyces</taxon>
    </lineage>
</organism>
<dbReference type="EMBL" id="CP050177">
    <property type="protein sequence ID" value="QIQ03019.1"/>
    <property type="molecule type" value="Genomic_DNA"/>
</dbReference>
<evidence type="ECO:0000259" key="1">
    <source>
        <dbReference type="PROSITE" id="PS50801"/>
    </source>
</evidence>
<keyword evidence="3" id="KW-1185">Reference proteome</keyword>
<dbReference type="Gene3D" id="3.30.750.24">
    <property type="entry name" value="STAS domain"/>
    <property type="match status" value="1"/>
</dbReference>
<dbReference type="Proteomes" id="UP000501179">
    <property type="component" value="Chromosome"/>
</dbReference>
<protein>
    <submittedName>
        <fullName evidence="2">STAS domain-containing protein</fullName>
    </submittedName>
</protein>
<dbReference type="RefSeq" id="WP_167028131.1">
    <property type="nucleotide sequence ID" value="NZ_CP050177.1"/>
</dbReference>